<feature type="transmembrane region" description="Helical" evidence="8">
    <location>
        <begin position="533"/>
        <end position="551"/>
    </location>
</feature>
<keyword evidence="4 8" id="KW-0472">Membrane</keyword>
<dbReference type="AlphaFoldDB" id="A0A2V3IZB0"/>
<protein>
    <submittedName>
        <fullName evidence="10">Protein dispatched-like</fullName>
    </submittedName>
</protein>
<feature type="transmembrane region" description="Helical" evidence="8">
    <location>
        <begin position="332"/>
        <end position="352"/>
    </location>
</feature>
<evidence type="ECO:0000259" key="9">
    <source>
        <dbReference type="PROSITE" id="PS50156"/>
    </source>
</evidence>
<evidence type="ECO:0000256" key="2">
    <source>
        <dbReference type="ARBA" id="ARBA00022692"/>
    </source>
</evidence>
<evidence type="ECO:0000256" key="7">
    <source>
        <dbReference type="SAM" id="MobiDB-lite"/>
    </source>
</evidence>
<keyword evidence="5" id="KW-0325">Glycoprotein</keyword>
<evidence type="ECO:0000256" key="8">
    <source>
        <dbReference type="SAM" id="Phobius"/>
    </source>
</evidence>
<comment type="subcellular location">
    <subcellularLocation>
        <location evidence="1">Membrane</location>
        <topology evidence="1">Multi-pass membrane protein</topology>
    </subcellularLocation>
</comment>
<feature type="transmembrane region" description="Helical" evidence="8">
    <location>
        <begin position="442"/>
        <end position="466"/>
    </location>
</feature>
<dbReference type="PANTHER" id="PTHR45951:SF3">
    <property type="entry name" value="PROTEIN DISPATCHED"/>
    <property type="match status" value="1"/>
</dbReference>
<dbReference type="GO" id="GO:0007224">
    <property type="term" value="P:smoothened signaling pathway"/>
    <property type="evidence" value="ECO:0007669"/>
    <property type="project" value="TreeGrafter"/>
</dbReference>
<dbReference type="SUPFAM" id="SSF82866">
    <property type="entry name" value="Multidrug efflux transporter AcrB transmembrane domain"/>
    <property type="match status" value="2"/>
</dbReference>
<keyword evidence="3 8" id="KW-1133">Transmembrane helix</keyword>
<feature type="transmembrane region" description="Helical" evidence="8">
    <location>
        <begin position="923"/>
        <end position="949"/>
    </location>
</feature>
<keyword evidence="2 8" id="KW-0812">Transmembrane</keyword>
<dbReference type="PANTHER" id="PTHR45951">
    <property type="entry name" value="PROTEIN DISPATCHED-RELATED"/>
    <property type="match status" value="1"/>
</dbReference>
<evidence type="ECO:0000256" key="1">
    <source>
        <dbReference type="ARBA" id="ARBA00004141"/>
    </source>
</evidence>
<evidence type="ECO:0000256" key="5">
    <source>
        <dbReference type="ARBA" id="ARBA00023180"/>
    </source>
</evidence>
<evidence type="ECO:0000313" key="10">
    <source>
        <dbReference type="EMBL" id="PXF47429.1"/>
    </source>
</evidence>
<feature type="transmembrane region" description="Helical" evidence="8">
    <location>
        <begin position="359"/>
        <end position="377"/>
    </location>
</feature>
<dbReference type="PROSITE" id="PS50156">
    <property type="entry name" value="SSD"/>
    <property type="match status" value="1"/>
</dbReference>
<evidence type="ECO:0000256" key="3">
    <source>
        <dbReference type="ARBA" id="ARBA00022989"/>
    </source>
</evidence>
<evidence type="ECO:0000256" key="6">
    <source>
        <dbReference type="ARBA" id="ARBA00038046"/>
    </source>
</evidence>
<sequence>MSSSADAAETPKASLWARLSVNHTKKTCLLAYAVPIICLALLAATRQFTFDDPDGVDFFIRNDEITRLYDARTAAREEYPLERTNSVVERSSSRPTYELNIVFRGKLNLNIPVDEEQKRQANNVLTLEDLEALKRAEDDVLTNADYARFCHFNDNFTDCEGNTPDCAPPESVLNSPHLYGKWENNRFCGRKKSNERPSREDFSKFLSSLFVKNQNGTQVVNPEYSDLIGKDFLAKKNETWIIRSVLPVGGPFQNYKSVDDRTTEQADEYTAWGLEYAKNVEMLSNDKRDVRFTSSKLNNASFSGTALRDLSFVVVAIVLVFLVIWYHTGSGFLALAAMGQVFMSFPVAYVLYRFVCRQYYFAALQILSIFLLLGIGADDVFVFTDAWKQSRVELGTEADALTRMTWTYRRAVRAMTVTSITTAAAFFVTATSPIMPISTLGVWAGLLVLVQFALVITAYPSAVILWHRFWSQRGFLPCFEKKRRADEQRSIPFYLKCLPGRWQKKRDTSGLHYSFLERFFGGPWARLVYKTRYVLVAISLVLIGLGIFGATKLEPIQETEQFLPDDHPIRVIERTLGEDFATERGRTLFEVRVTWGISGIDRSGTSRFEPELIGSAELDESLDLRRKEAQEHILKTCKELASQKNLVAANTPLQQTEDCWISDYVKWRRQELGENGFERFSSNRELAAQLIRFGNHKERDGRMPYKRYLESQAIALSENRDRVVFTEVRFISPHRPKLTAKFMRPIYEEWVEALSKVNKEAPQGVDKAIVTGGIARNNVAGLNPWSWMRSQEALVSSMFTGIGIMLGVALITLTLSTMNWAVSVLATVCIGGIVVMLLGLIYAFGWELGTTETVSVVISIGYSFDGVAHIATAYVESSNKGERMARTRYALLTLGVSVWFGCLSTLLSSLLLFPAIITFFIKFAGLLISTVVLSLVWSLVMFPAVLMVCGPQGEFGSLKAVWRMCVKKGEGVGSGGESNEGAEIKEEGEELSMTENDVSA</sequence>
<feature type="transmembrane region" description="Helical" evidence="8">
    <location>
        <begin position="793"/>
        <end position="814"/>
    </location>
</feature>
<dbReference type="STRING" id="448386.A0A2V3IZB0"/>
<feature type="transmembrane region" description="Helical" evidence="8">
    <location>
        <begin position="889"/>
        <end position="917"/>
    </location>
</feature>
<proteinExistence type="inferred from homology"/>
<gene>
    <name evidence="10" type="ORF">BWQ96_02760</name>
</gene>
<dbReference type="Pfam" id="PF12349">
    <property type="entry name" value="Sterol-sensing"/>
    <property type="match status" value="1"/>
</dbReference>
<feature type="transmembrane region" description="Helical" evidence="8">
    <location>
        <begin position="820"/>
        <end position="844"/>
    </location>
</feature>
<name>A0A2V3IZB0_9FLOR</name>
<reference evidence="10 11" key="1">
    <citation type="journal article" date="2018" name="Mol. Biol. Evol.">
        <title>Analysis of the draft genome of the red seaweed Gracilariopsis chorda provides insights into genome size evolution in Rhodophyta.</title>
        <authorList>
            <person name="Lee J."/>
            <person name="Yang E.C."/>
            <person name="Graf L."/>
            <person name="Yang J.H."/>
            <person name="Qiu H."/>
            <person name="Zel Zion U."/>
            <person name="Chan C.X."/>
            <person name="Stephens T.G."/>
            <person name="Weber A.P.M."/>
            <person name="Boo G.H."/>
            <person name="Boo S.M."/>
            <person name="Kim K.M."/>
            <person name="Shin Y."/>
            <person name="Jung M."/>
            <person name="Lee S.J."/>
            <person name="Yim H.S."/>
            <person name="Lee J.H."/>
            <person name="Bhattacharya D."/>
            <person name="Yoon H.S."/>
        </authorList>
    </citation>
    <scope>NUCLEOTIDE SEQUENCE [LARGE SCALE GENOMIC DNA]</scope>
    <source>
        <strain evidence="10 11">SKKU-2015</strain>
        <tissue evidence="10">Whole body</tissue>
    </source>
</reference>
<organism evidence="10 11">
    <name type="scientific">Gracilariopsis chorda</name>
    <dbReference type="NCBI Taxonomy" id="448386"/>
    <lineage>
        <taxon>Eukaryota</taxon>
        <taxon>Rhodophyta</taxon>
        <taxon>Florideophyceae</taxon>
        <taxon>Rhodymeniophycidae</taxon>
        <taxon>Gracilariales</taxon>
        <taxon>Gracilariaceae</taxon>
        <taxon>Gracilariopsis</taxon>
    </lineage>
</organism>
<comment type="similarity">
    <text evidence="6">Belongs to the dispatched family.</text>
</comment>
<evidence type="ECO:0000256" key="4">
    <source>
        <dbReference type="ARBA" id="ARBA00023136"/>
    </source>
</evidence>
<dbReference type="InterPro" id="IPR053958">
    <property type="entry name" value="HMGCR/SNAP/NPC1-like_SSD"/>
</dbReference>
<feature type="domain" description="SSD" evidence="9">
    <location>
        <begin position="333"/>
        <end position="465"/>
    </location>
</feature>
<comment type="caution">
    <text evidence="10">The sequence shown here is derived from an EMBL/GenBank/DDBJ whole genome shotgun (WGS) entry which is preliminary data.</text>
</comment>
<dbReference type="OrthoDB" id="5360at2759"/>
<dbReference type="GO" id="GO:0016020">
    <property type="term" value="C:membrane"/>
    <property type="evidence" value="ECO:0007669"/>
    <property type="project" value="UniProtKB-SubCell"/>
</dbReference>
<dbReference type="Proteomes" id="UP000247409">
    <property type="component" value="Unassembled WGS sequence"/>
</dbReference>
<keyword evidence="11" id="KW-1185">Reference proteome</keyword>
<dbReference type="EMBL" id="NBIV01000024">
    <property type="protein sequence ID" value="PXF47429.1"/>
    <property type="molecule type" value="Genomic_DNA"/>
</dbReference>
<accession>A0A2V3IZB0</accession>
<feature type="transmembrane region" description="Helical" evidence="8">
    <location>
        <begin position="306"/>
        <end position="326"/>
    </location>
</feature>
<dbReference type="InterPro" id="IPR052081">
    <property type="entry name" value="Dispatched_Hh_regulator"/>
</dbReference>
<evidence type="ECO:0000313" key="11">
    <source>
        <dbReference type="Proteomes" id="UP000247409"/>
    </source>
</evidence>
<feature type="transmembrane region" description="Helical" evidence="8">
    <location>
        <begin position="29"/>
        <end position="45"/>
    </location>
</feature>
<dbReference type="InterPro" id="IPR000731">
    <property type="entry name" value="SSD"/>
</dbReference>
<feature type="transmembrane region" description="Helical" evidence="8">
    <location>
        <begin position="411"/>
        <end position="430"/>
    </location>
</feature>
<dbReference type="GO" id="GO:0022857">
    <property type="term" value="F:transmembrane transporter activity"/>
    <property type="evidence" value="ECO:0007669"/>
    <property type="project" value="TreeGrafter"/>
</dbReference>
<feature type="region of interest" description="Disordered" evidence="7">
    <location>
        <begin position="971"/>
        <end position="1000"/>
    </location>
</feature>
<dbReference type="Gene3D" id="1.20.1640.10">
    <property type="entry name" value="Multidrug efflux transporter AcrB transmembrane domain"/>
    <property type="match status" value="2"/>
</dbReference>